<proteinExistence type="predicted"/>
<sequence length="71" mass="8284">MYDKHHEVEQEAYKMLRKLQGAAFNPALINAIAEIRTDLNKRYQGEYYVEFPPINDPVVAFVVRVVVHTVH</sequence>
<evidence type="ECO:0000313" key="1">
    <source>
        <dbReference type="EMBL" id="BAQ23188.1"/>
    </source>
</evidence>
<organism evidence="1 2">
    <name type="scientific">Edwardsiella phage PEi26</name>
    <dbReference type="NCBI Taxonomy" id="1608311"/>
    <lineage>
        <taxon>Viruses</taxon>
        <taxon>Duplodnaviria</taxon>
        <taxon>Heunggongvirae</taxon>
        <taxon>Uroviricota</taxon>
        <taxon>Caudoviricetes</taxon>
        <taxon>Pantevenvirales</taxon>
        <taxon>Straboviridae</taxon>
        <taxon>Tevenvirinae</taxon>
        <taxon>Kanagawavirus</taxon>
        <taxon>Kanagawavirus pei20</taxon>
    </lineage>
</organism>
<dbReference type="Proteomes" id="UP000225144">
    <property type="component" value="Genome"/>
</dbReference>
<accession>A0A0B6VPJ3</accession>
<dbReference type="EMBL" id="AP014715">
    <property type="protein sequence ID" value="BAQ23188.1"/>
    <property type="molecule type" value="Genomic_DNA"/>
</dbReference>
<reference evidence="1 2" key="1">
    <citation type="submission" date="2015-02" db="EMBL/GenBank/DDBJ databases">
        <title>Complete genome sequences of Edwardsiella bacteriophages, PEi20 and PEi26.</title>
        <authorList>
            <person name="Yasuike M."/>
            <person name="Nishiki I."/>
            <person name="Iwasaki Y."/>
            <person name="Nakamura Y."/>
            <person name="Fujiwara A."/>
            <person name="Hassan E.S."/>
            <person name="Mahmoud M.M."/>
            <person name="Kawato Y."/>
            <person name="Nagai S."/>
            <person name="Kobayashi T."/>
            <person name="Ototake M."/>
            <person name="Nakai T."/>
        </authorList>
    </citation>
    <scope>NUCLEOTIDE SEQUENCE [LARGE SCALE GENOMIC DNA]</scope>
</reference>
<evidence type="ECO:0000313" key="2">
    <source>
        <dbReference type="Proteomes" id="UP000225144"/>
    </source>
</evidence>
<name>A0A0B6VPJ3_9CAUD</name>
<protein>
    <submittedName>
        <fullName evidence="1">Uncharacterized protein</fullName>
    </submittedName>
</protein>